<accession>L8PST2</accession>
<evidence type="ECO:0000313" key="2">
    <source>
        <dbReference type="EMBL" id="ELS58482.1"/>
    </source>
</evidence>
<gene>
    <name evidence="2" type="ORF">STVIR_0562</name>
</gene>
<reference evidence="2 3" key="1">
    <citation type="journal article" date="2013" name="Genome Announc.">
        <title>Draft Genome Sequence of Streptomyces viridochromogenes Strain Tu57, Producer of Avilamycin.</title>
        <authorList>
            <person name="Gruning B.A."/>
            <person name="Erxleben A."/>
            <person name="Hahnlein A."/>
            <person name="Gunther S."/>
        </authorList>
    </citation>
    <scope>NUCLEOTIDE SEQUENCE [LARGE SCALE GENOMIC DNA]</scope>
    <source>
        <strain evidence="2 3">Tue57</strain>
    </source>
</reference>
<name>L8PST2_STRVR</name>
<dbReference type="EMBL" id="AMLP01000021">
    <property type="protein sequence ID" value="ELS58482.1"/>
    <property type="molecule type" value="Genomic_DNA"/>
</dbReference>
<organism evidence="2 3">
    <name type="scientific">Streptomyces viridochromogenes Tue57</name>
    <dbReference type="NCBI Taxonomy" id="1160705"/>
    <lineage>
        <taxon>Bacteria</taxon>
        <taxon>Bacillati</taxon>
        <taxon>Actinomycetota</taxon>
        <taxon>Actinomycetes</taxon>
        <taxon>Kitasatosporales</taxon>
        <taxon>Streptomycetaceae</taxon>
        <taxon>Streptomyces</taxon>
    </lineage>
</organism>
<sequence>MGEGAGGPCGAALTDATGCTAEVTPVRHEGRVLGLVAVLAPRPVEPVRAPSPSRPAGALVGGSVPWRHAVARATSPARAAGSPLVVGEQGTGKTTLALELLDGTAPLVLYAAESPELGLHASSTPWRPARYPCPRRGNAPRTSASCCAPSRPGPPRQPNP</sequence>
<dbReference type="RefSeq" id="WP_003995907.1">
    <property type="nucleotide sequence ID" value="NZ_AMLP01000021.1"/>
</dbReference>
<protein>
    <submittedName>
        <fullName evidence="2">Uncharacterized protein</fullName>
    </submittedName>
</protein>
<feature type="region of interest" description="Disordered" evidence="1">
    <location>
        <begin position="119"/>
        <end position="160"/>
    </location>
</feature>
<dbReference type="Proteomes" id="UP000011205">
    <property type="component" value="Unassembled WGS sequence"/>
</dbReference>
<evidence type="ECO:0000256" key="1">
    <source>
        <dbReference type="SAM" id="MobiDB-lite"/>
    </source>
</evidence>
<dbReference type="PATRIC" id="fig|1160705.3.peg.556"/>
<dbReference type="AlphaFoldDB" id="L8PST2"/>
<evidence type="ECO:0000313" key="3">
    <source>
        <dbReference type="Proteomes" id="UP000011205"/>
    </source>
</evidence>
<feature type="compositionally biased region" description="Pro residues" evidence="1">
    <location>
        <begin position="151"/>
        <end position="160"/>
    </location>
</feature>
<proteinExistence type="predicted"/>
<comment type="caution">
    <text evidence="2">The sequence shown here is derived from an EMBL/GenBank/DDBJ whole genome shotgun (WGS) entry which is preliminary data.</text>
</comment>